<evidence type="ECO:0000259" key="1">
    <source>
        <dbReference type="Pfam" id="PF13546"/>
    </source>
</evidence>
<dbReference type="AlphaFoldDB" id="A0A6G9XMK7"/>
<dbReference type="RefSeq" id="WP_167461239.1">
    <property type="nucleotide sequence ID" value="NZ_CP046171.1"/>
</dbReference>
<evidence type="ECO:0000313" key="2">
    <source>
        <dbReference type="EMBL" id="QIS02136.1"/>
    </source>
</evidence>
<dbReference type="Pfam" id="PF13546">
    <property type="entry name" value="DDE_5"/>
    <property type="match status" value="1"/>
</dbReference>
<feature type="domain" description="Transposase IS701-like DDE" evidence="1">
    <location>
        <begin position="15"/>
        <end position="230"/>
    </location>
</feature>
<reference evidence="2 3" key="1">
    <citation type="journal article" date="2019" name="ACS Chem. Biol.">
        <title>Identification and Mobilization of a Cryptic Antibiotic Biosynthesis Gene Locus from a Human-Pathogenic Nocardia Isolate.</title>
        <authorList>
            <person name="Herisse M."/>
            <person name="Ishida K."/>
            <person name="Porter J.L."/>
            <person name="Howden B."/>
            <person name="Hertweck C."/>
            <person name="Stinear T.P."/>
            <person name="Pidot S.J."/>
        </authorList>
    </citation>
    <scope>NUCLEOTIDE SEQUENCE [LARGE SCALE GENOMIC DNA]</scope>
    <source>
        <strain evidence="2 3">AUSMDU00024985</strain>
    </source>
</reference>
<organism evidence="2 3">
    <name type="scientific">Nocardia brasiliensis</name>
    <dbReference type="NCBI Taxonomy" id="37326"/>
    <lineage>
        <taxon>Bacteria</taxon>
        <taxon>Bacillati</taxon>
        <taxon>Actinomycetota</taxon>
        <taxon>Actinomycetes</taxon>
        <taxon>Mycobacteriales</taxon>
        <taxon>Nocardiaceae</taxon>
        <taxon>Nocardia</taxon>
    </lineage>
</organism>
<proteinExistence type="predicted"/>
<accession>A0A6G9XMK7</accession>
<name>A0A6G9XMK7_NOCBR</name>
<dbReference type="InterPro" id="IPR038721">
    <property type="entry name" value="IS701-like_DDE_dom"/>
</dbReference>
<dbReference type="EMBL" id="CP046171">
    <property type="protein sequence ID" value="QIS02136.1"/>
    <property type="molecule type" value="Genomic_DNA"/>
</dbReference>
<evidence type="ECO:0000313" key="3">
    <source>
        <dbReference type="Proteomes" id="UP000501705"/>
    </source>
</evidence>
<gene>
    <name evidence="2" type="ORF">F5X71_07230</name>
</gene>
<dbReference type="InterPro" id="IPR039365">
    <property type="entry name" value="IS701-like"/>
</dbReference>
<dbReference type="Proteomes" id="UP000501705">
    <property type="component" value="Chromosome"/>
</dbReference>
<dbReference type="PANTHER" id="PTHR33627:SF1">
    <property type="entry name" value="TRANSPOSASE"/>
    <property type="match status" value="1"/>
</dbReference>
<protein>
    <submittedName>
        <fullName evidence="2">Transposase</fullName>
    </submittedName>
</protein>
<sequence>MFEDFEEAAELCNVLFSSFPRKDQRSRAAQYLKGLLESPGRKSVRNIARSLDGAVTDQSLHHFISASNWNWAPVRLALAEYLFGRQEIESLVVHSMAIKKSGQHSVGVERRFLPTAGRVVNVQQATAIWAVSPELTAPVDWRLHLPRGWLDDQHRRSSAAIPPDLLPQLREDLIVELCLRLRQDWHLPARPVVLDARDLDIRAVVPRLHAHGIPTLSRIDHAAKLHVADEMLTGHRGDCLIPAGDIMKAAKGSRRRMLLPANGELPGKTRSPRAAAVTVGFAPRARNSIGGSAAELALLEIPAQHGSSTRTLWLTDLPTDRVGELIRLAAALPRVERDSIEVADKAGVRDYSGRSYGGWHRHVTLASVAHTLLMRLAADQEKLVPMEAAG</sequence>
<dbReference type="PANTHER" id="PTHR33627">
    <property type="entry name" value="TRANSPOSASE"/>
    <property type="match status" value="1"/>
</dbReference>